<dbReference type="GO" id="GO:0009423">
    <property type="term" value="P:chorismate biosynthetic process"/>
    <property type="evidence" value="ECO:0007669"/>
    <property type="project" value="UniProtKB-UniRule"/>
</dbReference>
<evidence type="ECO:0000256" key="5">
    <source>
        <dbReference type="ARBA" id="ARBA00023002"/>
    </source>
</evidence>
<dbReference type="EMBL" id="PDEP01000011">
    <property type="protein sequence ID" value="PEN05773.1"/>
    <property type="molecule type" value="Genomic_DNA"/>
</dbReference>
<feature type="binding site" evidence="8">
    <location>
        <begin position="25"/>
        <end position="27"/>
    </location>
    <ligand>
        <name>shikimate</name>
        <dbReference type="ChEBI" id="CHEBI:36208"/>
    </ligand>
</feature>
<comment type="function">
    <text evidence="8">Involved in the biosynthesis of the chorismate, which leads to the biosynthesis of aromatic amino acids. Catalyzes the reversible NADPH linked reduction of 3-dehydroshikimate (DHSA) to yield shikimate (SA).</text>
</comment>
<feature type="binding site" evidence="8">
    <location>
        <position position="97"/>
    </location>
    <ligand>
        <name>shikimate</name>
        <dbReference type="ChEBI" id="CHEBI:36208"/>
    </ligand>
</feature>
<keyword evidence="5 8" id="KW-0560">Oxidoreductase</keyword>
<dbReference type="RefSeq" id="WP_098062835.1">
    <property type="nucleotide sequence ID" value="NZ_PDEP01000011.1"/>
</dbReference>
<dbReference type="OrthoDB" id="9792692at2"/>
<dbReference type="GO" id="GO:0009073">
    <property type="term" value="P:aromatic amino acid family biosynthetic process"/>
    <property type="evidence" value="ECO:0007669"/>
    <property type="project" value="UniProtKB-KW"/>
</dbReference>
<dbReference type="NCBIfam" id="NF001314">
    <property type="entry name" value="PRK00258.2-2"/>
    <property type="match status" value="1"/>
</dbReference>
<dbReference type="GO" id="GO:0050661">
    <property type="term" value="F:NADP binding"/>
    <property type="evidence" value="ECO:0007669"/>
    <property type="project" value="InterPro"/>
</dbReference>
<comment type="caution">
    <text evidence="11">The sequence shown here is derived from an EMBL/GenBank/DDBJ whole genome shotgun (WGS) entry which is preliminary data.</text>
</comment>
<dbReference type="UniPathway" id="UPA00053">
    <property type="reaction ID" value="UER00087"/>
</dbReference>
<comment type="subunit">
    <text evidence="8">Homodimer.</text>
</comment>
<dbReference type="SUPFAM" id="SSF51735">
    <property type="entry name" value="NAD(P)-binding Rossmann-fold domains"/>
    <property type="match status" value="1"/>
</dbReference>
<dbReference type="InterPro" id="IPR011342">
    <property type="entry name" value="Shikimate_DH"/>
</dbReference>
<proteinExistence type="inferred from homology"/>
<keyword evidence="3 8" id="KW-0028">Amino-acid biosynthesis</keyword>
<feature type="binding site" evidence="8">
    <location>
        <position position="260"/>
    </location>
    <ligand>
        <name>NADP(+)</name>
        <dbReference type="ChEBI" id="CHEBI:58349"/>
    </ligand>
</feature>
<feature type="domain" description="SDH C-terminal" evidence="10">
    <location>
        <begin position="260"/>
        <end position="289"/>
    </location>
</feature>
<dbReference type="GO" id="GO:0005829">
    <property type="term" value="C:cytosol"/>
    <property type="evidence" value="ECO:0007669"/>
    <property type="project" value="TreeGrafter"/>
</dbReference>
<evidence type="ECO:0000259" key="9">
    <source>
        <dbReference type="Pfam" id="PF08501"/>
    </source>
</evidence>
<dbReference type="GO" id="GO:0004764">
    <property type="term" value="F:shikimate 3-dehydrogenase (NADP+) activity"/>
    <property type="evidence" value="ECO:0007669"/>
    <property type="project" value="UniProtKB-UniRule"/>
</dbReference>
<dbReference type="PANTHER" id="PTHR21089">
    <property type="entry name" value="SHIKIMATE DEHYDROGENASE"/>
    <property type="match status" value="1"/>
</dbReference>
<evidence type="ECO:0000256" key="6">
    <source>
        <dbReference type="ARBA" id="ARBA00023141"/>
    </source>
</evidence>
<dbReference type="Gene3D" id="3.40.50.10860">
    <property type="entry name" value="Leucine Dehydrogenase, chain A, domain 1"/>
    <property type="match status" value="1"/>
</dbReference>
<evidence type="ECO:0000313" key="12">
    <source>
        <dbReference type="Proteomes" id="UP000221024"/>
    </source>
</evidence>
<dbReference type="InterPro" id="IPR036291">
    <property type="entry name" value="NAD(P)-bd_dom_sf"/>
</dbReference>
<dbReference type="Pfam" id="PF08501">
    <property type="entry name" value="Shikimate_dh_N"/>
    <property type="match status" value="1"/>
</dbReference>
<evidence type="ECO:0000313" key="11">
    <source>
        <dbReference type="EMBL" id="PEN05773.1"/>
    </source>
</evidence>
<evidence type="ECO:0000256" key="8">
    <source>
        <dbReference type="HAMAP-Rule" id="MF_00222"/>
    </source>
</evidence>
<comment type="similarity">
    <text evidence="8">Belongs to the shikimate dehydrogenase family.</text>
</comment>
<dbReference type="GO" id="GO:0008652">
    <property type="term" value="P:amino acid biosynthetic process"/>
    <property type="evidence" value="ECO:0007669"/>
    <property type="project" value="UniProtKB-KW"/>
</dbReference>
<dbReference type="InterPro" id="IPR041121">
    <property type="entry name" value="SDH_C"/>
</dbReference>
<dbReference type="CDD" id="cd01065">
    <property type="entry name" value="NAD_bind_Shikimate_DH"/>
    <property type="match status" value="1"/>
</dbReference>
<feature type="domain" description="Shikimate dehydrogenase substrate binding N-terminal" evidence="9">
    <location>
        <begin position="17"/>
        <end position="99"/>
    </location>
</feature>
<keyword evidence="6 8" id="KW-0057">Aromatic amino acid biosynthesis</keyword>
<dbReference type="AlphaFoldDB" id="A0A2H3NJD2"/>
<evidence type="ECO:0000256" key="3">
    <source>
        <dbReference type="ARBA" id="ARBA00022605"/>
    </source>
</evidence>
<reference evidence="11 12" key="1">
    <citation type="submission" date="2017-10" db="EMBL/GenBank/DDBJ databases">
        <title>Draft genome of Longimonas halophila.</title>
        <authorList>
            <person name="Goh K.M."/>
            <person name="Shamsir M.S."/>
            <person name="Lim S.W."/>
        </authorList>
    </citation>
    <scope>NUCLEOTIDE SEQUENCE [LARGE SCALE GENOMIC DNA]</scope>
    <source>
        <strain evidence="11 12">KCTC 42399</strain>
    </source>
</reference>
<feature type="binding site" evidence="8">
    <location>
        <position position="267"/>
    </location>
    <ligand>
        <name>shikimate</name>
        <dbReference type="ChEBI" id="CHEBI:36208"/>
    </ligand>
</feature>
<dbReference type="EC" id="1.1.1.25" evidence="2 8"/>
<protein>
    <recommendedName>
        <fullName evidence="2 8">Shikimate dehydrogenase (NADP(+))</fullName>
        <shortName evidence="8">SDH</shortName>
        <ecNumber evidence="2 8">1.1.1.25</ecNumber>
    </recommendedName>
</protein>
<feature type="binding site" evidence="8">
    <location>
        <position position="72"/>
    </location>
    <ligand>
        <name>shikimate</name>
        <dbReference type="ChEBI" id="CHEBI:36208"/>
    </ligand>
</feature>
<comment type="catalytic activity">
    <reaction evidence="7 8">
        <text>shikimate + NADP(+) = 3-dehydroshikimate + NADPH + H(+)</text>
        <dbReference type="Rhea" id="RHEA:17737"/>
        <dbReference type="ChEBI" id="CHEBI:15378"/>
        <dbReference type="ChEBI" id="CHEBI:16630"/>
        <dbReference type="ChEBI" id="CHEBI:36208"/>
        <dbReference type="ChEBI" id="CHEBI:57783"/>
        <dbReference type="ChEBI" id="CHEBI:58349"/>
        <dbReference type="EC" id="1.1.1.25"/>
    </reaction>
</comment>
<gene>
    <name evidence="8" type="primary">aroE</name>
    <name evidence="11" type="ORF">CRI93_11770</name>
</gene>
<dbReference type="SUPFAM" id="SSF53223">
    <property type="entry name" value="Aminoacid dehydrogenase-like, N-terminal domain"/>
    <property type="match status" value="1"/>
</dbReference>
<dbReference type="PANTHER" id="PTHR21089:SF1">
    <property type="entry name" value="BIFUNCTIONAL 3-DEHYDROQUINATE DEHYDRATASE_SHIKIMATE DEHYDROGENASE, CHLOROPLASTIC"/>
    <property type="match status" value="1"/>
</dbReference>
<dbReference type="InterPro" id="IPR022893">
    <property type="entry name" value="Shikimate_DH_fam"/>
</dbReference>
<dbReference type="Gene3D" id="3.40.50.720">
    <property type="entry name" value="NAD(P)-binding Rossmann-like Domain"/>
    <property type="match status" value="1"/>
</dbReference>
<evidence type="ECO:0000256" key="1">
    <source>
        <dbReference type="ARBA" id="ARBA00004871"/>
    </source>
</evidence>
<dbReference type="InterPro" id="IPR013708">
    <property type="entry name" value="Shikimate_DH-bd_N"/>
</dbReference>
<name>A0A2H3NJD2_9BACT</name>
<comment type="caution">
    <text evidence="8">Lacks conserved residue(s) required for the propagation of feature annotation.</text>
</comment>
<dbReference type="HAMAP" id="MF_00222">
    <property type="entry name" value="Shikimate_DH_AroE"/>
    <property type="match status" value="1"/>
</dbReference>
<evidence type="ECO:0000256" key="7">
    <source>
        <dbReference type="ARBA" id="ARBA00049442"/>
    </source>
</evidence>
<evidence type="ECO:0000256" key="4">
    <source>
        <dbReference type="ARBA" id="ARBA00022857"/>
    </source>
</evidence>
<feature type="binding site" evidence="8">
    <location>
        <position position="237"/>
    </location>
    <ligand>
        <name>NADP(+)</name>
        <dbReference type="ChEBI" id="CHEBI:58349"/>
    </ligand>
</feature>
<evidence type="ECO:0000259" key="10">
    <source>
        <dbReference type="Pfam" id="PF18317"/>
    </source>
</evidence>
<dbReference type="Proteomes" id="UP000221024">
    <property type="component" value="Unassembled WGS sequence"/>
</dbReference>
<feature type="binding site" evidence="8">
    <location>
        <position position="116"/>
    </location>
    <ligand>
        <name>shikimate</name>
        <dbReference type="ChEBI" id="CHEBI:36208"/>
    </ligand>
</feature>
<feature type="binding site" evidence="8">
    <location>
        <position position="239"/>
    </location>
    <ligand>
        <name>shikimate</name>
        <dbReference type="ChEBI" id="CHEBI:36208"/>
    </ligand>
</feature>
<sequence length="297" mass="31336">MSTRSTSLDASTRIVLLLGDPVEHSLSPCIHNTAFATHNINAVYAATQVKRDDLADAVRGMRALRLLGANVTIPHKERIVPLLDSVSSQAEALGAVNTVVARSNNGTRTLHGDNTDVEGFLAPLRSRSDLHGQPMTILGAGGAARAAAYALGTSYAPAPLTVAARRPKQAQALVDALTPHVDPEATLTACVLDDATAAVRSSRLVVNATPVGMAPNTDATPWPNTECFAPGQLIYDLVYTPRPTRLLREAASRGADTQDGLAMLIGQAASSYEMWTDRPMPTSVVREEVASRLAIAS</sequence>
<dbReference type="GO" id="GO:0019632">
    <property type="term" value="P:shikimate metabolic process"/>
    <property type="evidence" value="ECO:0007669"/>
    <property type="project" value="InterPro"/>
</dbReference>
<feature type="active site" description="Proton acceptor" evidence="8">
    <location>
        <position position="76"/>
    </location>
</feature>
<keyword evidence="4 8" id="KW-0521">NADP</keyword>
<dbReference type="InterPro" id="IPR046346">
    <property type="entry name" value="Aminoacid_DH-like_N_sf"/>
</dbReference>
<evidence type="ECO:0000256" key="2">
    <source>
        <dbReference type="ARBA" id="ARBA00012962"/>
    </source>
</evidence>
<dbReference type="Pfam" id="PF18317">
    <property type="entry name" value="SDH_C"/>
    <property type="match status" value="1"/>
</dbReference>
<feature type="binding site" evidence="8">
    <location>
        <begin position="139"/>
        <end position="143"/>
    </location>
    <ligand>
        <name>NADP(+)</name>
        <dbReference type="ChEBI" id="CHEBI:58349"/>
    </ligand>
</feature>
<accession>A0A2H3NJD2</accession>
<keyword evidence="12" id="KW-1185">Reference proteome</keyword>
<organism evidence="11 12">
    <name type="scientific">Longimonas halophila</name>
    <dbReference type="NCBI Taxonomy" id="1469170"/>
    <lineage>
        <taxon>Bacteria</taxon>
        <taxon>Pseudomonadati</taxon>
        <taxon>Rhodothermota</taxon>
        <taxon>Rhodothermia</taxon>
        <taxon>Rhodothermales</taxon>
        <taxon>Salisaetaceae</taxon>
        <taxon>Longimonas</taxon>
    </lineage>
</organism>
<dbReference type="NCBIfam" id="TIGR00507">
    <property type="entry name" value="aroE"/>
    <property type="match status" value="1"/>
</dbReference>
<comment type="pathway">
    <text evidence="1 8">Metabolic intermediate biosynthesis; chorismate biosynthesis; chorismate from D-erythrose 4-phosphate and phosphoenolpyruvate: step 4/7.</text>
</comment>